<proteinExistence type="predicted"/>
<comment type="caution">
    <text evidence="1">The sequence shown here is derived from an EMBL/GenBank/DDBJ whole genome shotgun (WGS) entry which is preliminary data.</text>
</comment>
<gene>
    <name evidence="1" type="primary">RIA1_5</name>
    <name evidence="1" type="ORF">LTR16_011314</name>
</gene>
<protein>
    <submittedName>
        <fullName evidence="1">Cytoplasmic GTPase/eEF2-like protein (Ribosomal biogenesis)</fullName>
    </submittedName>
</protein>
<dbReference type="PANTHER" id="PTHR42908">
    <property type="entry name" value="TRANSLATION ELONGATION FACTOR-RELATED"/>
    <property type="match status" value="1"/>
</dbReference>
<dbReference type="EMBL" id="JAVRRA010019883">
    <property type="protein sequence ID" value="KAK5175954.1"/>
    <property type="molecule type" value="Genomic_DNA"/>
</dbReference>
<dbReference type="PANTHER" id="PTHR42908:SF3">
    <property type="entry name" value="ELONGATION FACTOR-LIKE GTPASE 1"/>
    <property type="match status" value="1"/>
</dbReference>
<name>A0ABR0LIC7_9PEZI</name>
<sequence length="144" mass="15635">MKSLNITLPPHILRSRDPRALLTSLFAAWLPLSTAVLVSVIEHLPSPPVAQAARIPDMIKASPGADHIDPRVRDAMSNFKTGEDEPVVAYVSKMVAIPESELPHNRRRGGALTAEEARELGRKKRAEIARAQAIANGEHADVAK</sequence>
<evidence type="ECO:0000313" key="2">
    <source>
        <dbReference type="Proteomes" id="UP001357485"/>
    </source>
</evidence>
<feature type="non-terminal residue" evidence="1">
    <location>
        <position position="144"/>
    </location>
</feature>
<evidence type="ECO:0000313" key="1">
    <source>
        <dbReference type="EMBL" id="KAK5175954.1"/>
    </source>
</evidence>
<accession>A0ABR0LIC7</accession>
<dbReference type="Proteomes" id="UP001357485">
    <property type="component" value="Unassembled WGS sequence"/>
</dbReference>
<reference evidence="1 2" key="1">
    <citation type="submission" date="2023-08" db="EMBL/GenBank/DDBJ databases">
        <title>Black Yeasts Isolated from many extreme environments.</title>
        <authorList>
            <person name="Coleine C."/>
            <person name="Stajich J.E."/>
            <person name="Selbmann L."/>
        </authorList>
    </citation>
    <scope>NUCLEOTIDE SEQUENCE [LARGE SCALE GENOMIC DNA]</scope>
    <source>
        <strain evidence="1 2">CCFEE 536</strain>
    </source>
</reference>
<organism evidence="1 2">
    <name type="scientific">Cryomyces antarcticus</name>
    <dbReference type="NCBI Taxonomy" id="329879"/>
    <lineage>
        <taxon>Eukaryota</taxon>
        <taxon>Fungi</taxon>
        <taxon>Dikarya</taxon>
        <taxon>Ascomycota</taxon>
        <taxon>Pezizomycotina</taxon>
        <taxon>Dothideomycetes</taxon>
        <taxon>Dothideomycetes incertae sedis</taxon>
        <taxon>Cryomyces</taxon>
    </lineage>
</organism>
<keyword evidence="2" id="KW-1185">Reference proteome</keyword>